<evidence type="ECO:0000313" key="2">
    <source>
        <dbReference type="Proteomes" id="UP000199017"/>
    </source>
</evidence>
<reference evidence="1 2" key="1">
    <citation type="submission" date="2016-10" db="EMBL/GenBank/DDBJ databases">
        <authorList>
            <person name="de Groot N.N."/>
        </authorList>
    </citation>
    <scope>NUCLEOTIDE SEQUENCE [LARGE SCALE GENOMIC DNA]</scope>
    <source>
        <strain evidence="2">P4B,CCM 7963,CECT 7998,DSM 25260,IBRC-M 10614,KCTC 13821</strain>
    </source>
</reference>
<dbReference type="STRING" id="930129.SAMN05216352_10460"/>
<dbReference type="AlphaFoldDB" id="A0A1G8H144"/>
<dbReference type="RefSeq" id="WP_091583407.1">
    <property type="nucleotide sequence ID" value="NZ_FNDU01000004.1"/>
</dbReference>
<protein>
    <submittedName>
        <fullName evidence="1">Uncharacterized protein</fullName>
    </submittedName>
</protein>
<keyword evidence="2" id="KW-1185">Reference proteome</keyword>
<proteinExistence type="predicted"/>
<gene>
    <name evidence="1" type="ORF">SAMN05216352_10460</name>
</gene>
<organism evidence="1 2">
    <name type="scientific">Alteribacillus bidgolensis</name>
    <dbReference type="NCBI Taxonomy" id="930129"/>
    <lineage>
        <taxon>Bacteria</taxon>
        <taxon>Bacillati</taxon>
        <taxon>Bacillota</taxon>
        <taxon>Bacilli</taxon>
        <taxon>Bacillales</taxon>
        <taxon>Bacillaceae</taxon>
        <taxon>Alteribacillus</taxon>
    </lineage>
</organism>
<dbReference type="EMBL" id="FNDU01000004">
    <property type="protein sequence ID" value="SDI00365.1"/>
    <property type="molecule type" value="Genomic_DNA"/>
</dbReference>
<accession>A0A1G8H144</accession>
<dbReference type="Proteomes" id="UP000199017">
    <property type="component" value="Unassembled WGS sequence"/>
</dbReference>
<sequence>MYYKVCGARPGSSAGARVAQKQWKAEYKREKVFKKVGRGAQIKEEGDQKEGKLQQSVTKCVGPDSKTEYTENGKFYITKMIKIVRQSKEKVVHILA</sequence>
<name>A0A1G8H144_9BACI</name>
<evidence type="ECO:0000313" key="1">
    <source>
        <dbReference type="EMBL" id="SDI00365.1"/>
    </source>
</evidence>